<reference evidence="1 2" key="1">
    <citation type="submission" date="2020-08" db="EMBL/GenBank/DDBJ databases">
        <title>Genomic Encyclopedia of Type Strains, Phase IV (KMG-IV): sequencing the most valuable type-strain genomes for metagenomic binning, comparative biology and taxonomic classification.</title>
        <authorList>
            <person name="Goeker M."/>
        </authorList>
    </citation>
    <scope>NUCLEOTIDE SEQUENCE [LARGE SCALE GENOMIC DNA]</scope>
    <source>
        <strain evidence="1 2">DSM 25024</strain>
    </source>
</reference>
<organism evidence="1 2">
    <name type="scientific">Aureimonas phyllosphaerae</name>
    <dbReference type="NCBI Taxonomy" id="1166078"/>
    <lineage>
        <taxon>Bacteria</taxon>
        <taxon>Pseudomonadati</taxon>
        <taxon>Pseudomonadota</taxon>
        <taxon>Alphaproteobacteria</taxon>
        <taxon>Hyphomicrobiales</taxon>
        <taxon>Aurantimonadaceae</taxon>
        <taxon>Aureimonas</taxon>
    </lineage>
</organism>
<dbReference type="Gene3D" id="3.90.1340.10">
    <property type="entry name" value="Phage tail collar domain"/>
    <property type="match status" value="1"/>
</dbReference>
<keyword evidence="2" id="KW-1185">Reference proteome</keyword>
<dbReference type="InterPro" id="IPR037053">
    <property type="entry name" value="Phage_tail_collar_dom_sf"/>
</dbReference>
<comment type="caution">
    <text evidence="1">The sequence shown here is derived from an EMBL/GenBank/DDBJ whole genome shotgun (WGS) entry which is preliminary data.</text>
</comment>
<sequence>MQRPAGYSSLRRIGDFKHSARRSDHDGWILCDGRTIRRAAYPTFFQAIEVTAATITVPDGKDCLLLGAAGRLKVLDRGGSNDLTLTIENLPEHDHLFDDATAEATMGKGGLLTGVLQVFTGLTAKTITDKRTKKTGGAKAIRLAPLAIGANVFLYVGEPVA</sequence>
<dbReference type="RefSeq" id="WP_090966140.1">
    <property type="nucleotide sequence ID" value="NZ_FOOA01000025.1"/>
</dbReference>
<protein>
    <submittedName>
        <fullName evidence="1">Microcystin-dependent protein</fullName>
    </submittedName>
</protein>
<evidence type="ECO:0000313" key="1">
    <source>
        <dbReference type="EMBL" id="MBB3937942.1"/>
    </source>
</evidence>
<dbReference type="SUPFAM" id="SSF88874">
    <property type="entry name" value="Receptor-binding domain of short tail fibre protein gp12"/>
    <property type="match status" value="1"/>
</dbReference>
<proteinExistence type="predicted"/>
<dbReference type="EMBL" id="JACIDO010000013">
    <property type="protein sequence ID" value="MBB3937942.1"/>
    <property type="molecule type" value="Genomic_DNA"/>
</dbReference>
<gene>
    <name evidence="1" type="ORF">GGR05_004111</name>
</gene>
<evidence type="ECO:0000313" key="2">
    <source>
        <dbReference type="Proteomes" id="UP000531216"/>
    </source>
</evidence>
<dbReference type="Proteomes" id="UP000531216">
    <property type="component" value="Unassembled WGS sequence"/>
</dbReference>
<dbReference type="OrthoDB" id="7906399at2"/>
<dbReference type="AlphaFoldDB" id="A0A7W6BW12"/>
<accession>A0A7W6BW12</accession>
<name>A0A7W6BW12_9HYPH</name>